<comment type="caution">
    <text evidence="13">The sequence shown here is derived from an EMBL/GenBank/DDBJ whole genome shotgun (WGS) entry which is preliminary data.</text>
</comment>
<evidence type="ECO:0000256" key="3">
    <source>
        <dbReference type="ARBA" id="ARBA00008640"/>
    </source>
</evidence>
<organism evidence="13 14">
    <name type="scientific">Puccinia graminis f. sp. tritici</name>
    <dbReference type="NCBI Taxonomy" id="56615"/>
    <lineage>
        <taxon>Eukaryota</taxon>
        <taxon>Fungi</taxon>
        <taxon>Dikarya</taxon>
        <taxon>Basidiomycota</taxon>
        <taxon>Pucciniomycotina</taxon>
        <taxon>Pucciniomycetes</taxon>
        <taxon>Pucciniales</taxon>
        <taxon>Pucciniaceae</taxon>
        <taxon>Puccinia</taxon>
    </lineage>
</organism>
<sequence length="567" mass="63180">MVQPFDQSVAPPLLTPNERFQQQPSAPHRLPSSYREPLSSSSSQQQGPSLQQPGRVVQPDCRFSDHYNHHHPQPAAQLNSICSPPPPRSSSKAHHHHHHLLLHQQQQQLLANSPSSEDPIIQVDDPLLKPPQHLQLPNPNMASMASPDSYRKEHITLNQPQYLNPVISYRSAASSPTVIGQSSAEKISLSPQQQQQPINPSLSSNLSPPGPKLKLHQRVVRAIKQEASECKQAALEIVHFVKHHDWKKTIRTAFQRKYWGWWLLLLVVLILSSLLSSYHTKVALYLKPYQAQIKDASWSWIVPTVLLIIVSFPPLFGHELIILVAGMIWGLWIGFAIACAGTFLGEIMTYYAFKHLISERSARVEAGSVTYASLAKLMREGGLTMVILVRASAMPGHVCTAMQATIGIGVWVFTIACLVTLPKQFALVYVGVLLGDPGLDPKDPLGVQSSPSSSKHDAENQEHHRVSAAVFLLTGFFTLISAYIVWMRLRKIRPQVQQEFEARKLAQNGLPPLPSLDHLDRLDQHHHHQESLNLSEKPAQLDKHPFYQNSAPDTQTPAPVYSPASAV</sequence>
<keyword evidence="6 11" id="KW-0812">Transmembrane</keyword>
<feature type="transmembrane region" description="Helical" evidence="11">
    <location>
        <begin position="410"/>
        <end position="434"/>
    </location>
</feature>
<dbReference type="AlphaFoldDB" id="A0A5B0MFY6"/>
<evidence type="ECO:0000259" key="12">
    <source>
        <dbReference type="Pfam" id="PF09335"/>
    </source>
</evidence>
<gene>
    <name evidence="13" type="ORF">PGTUg99_032363</name>
</gene>
<evidence type="ECO:0000256" key="4">
    <source>
        <dbReference type="ARBA" id="ARBA00013533"/>
    </source>
</evidence>
<evidence type="ECO:0000313" key="13">
    <source>
        <dbReference type="EMBL" id="KAA1075621.1"/>
    </source>
</evidence>
<feature type="region of interest" description="Disordered" evidence="10">
    <location>
        <begin position="1"/>
        <end position="146"/>
    </location>
</feature>
<feature type="region of interest" description="Disordered" evidence="10">
    <location>
        <begin position="544"/>
        <end position="567"/>
    </location>
</feature>
<comment type="function">
    <text evidence="1">Golgi membrane protein involved in vesicular trafficking and spindle migration.</text>
</comment>
<proteinExistence type="inferred from homology"/>
<feature type="transmembrane region" description="Helical" evidence="11">
    <location>
        <begin position="466"/>
        <end position="486"/>
    </location>
</feature>
<keyword evidence="8" id="KW-0333">Golgi apparatus</keyword>
<feature type="region of interest" description="Disordered" evidence="10">
    <location>
        <begin position="183"/>
        <end position="210"/>
    </location>
</feature>
<dbReference type="PANTHER" id="PTHR47549">
    <property type="entry name" value="GOLGI APPARATUS MEMBRANE PROTEIN TVP38-RELATED"/>
    <property type="match status" value="1"/>
</dbReference>
<comment type="similarity">
    <text evidence="3">Belongs to the TVP38/TMEM64 family.</text>
</comment>
<evidence type="ECO:0000256" key="2">
    <source>
        <dbReference type="ARBA" id="ARBA00004653"/>
    </source>
</evidence>
<dbReference type="Proteomes" id="UP000325313">
    <property type="component" value="Unassembled WGS sequence"/>
</dbReference>
<feature type="transmembrane region" description="Helical" evidence="11">
    <location>
        <begin position="258"/>
        <end position="278"/>
    </location>
</feature>
<dbReference type="Pfam" id="PF09335">
    <property type="entry name" value="VTT_dom"/>
    <property type="match status" value="1"/>
</dbReference>
<feature type="domain" description="VTT" evidence="12">
    <location>
        <begin position="318"/>
        <end position="432"/>
    </location>
</feature>
<feature type="compositionally biased region" description="Low complexity" evidence="10">
    <location>
        <begin position="37"/>
        <end position="54"/>
    </location>
</feature>
<feature type="compositionally biased region" description="Polar residues" evidence="10">
    <location>
        <begin position="547"/>
        <end position="557"/>
    </location>
</feature>
<feature type="transmembrane region" description="Helical" evidence="11">
    <location>
        <begin position="298"/>
        <end position="316"/>
    </location>
</feature>
<evidence type="ECO:0000256" key="8">
    <source>
        <dbReference type="ARBA" id="ARBA00023034"/>
    </source>
</evidence>
<comment type="subcellular location">
    <subcellularLocation>
        <location evidence="2">Golgi apparatus membrane</location>
        <topology evidence="2">Multi-pass membrane protein</topology>
    </subcellularLocation>
</comment>
<evidence type="ECO:0000256" key="1">
    <source>
        <dbReference type="ARBA" id="ARBA00002978"/>
    </source>
</evidence>
<dbReference type="EMBL" id="VDEP01000472">
    <property type="protein sequence ID" value="KAA1075621.1"/>
    <property type="molecule type" value="Genomic_DNA"/>
</dbReference>
<accession>A0A5B0MFY6</accession>
<dbReference type="InterPro" id="IPR032816">
    <property type="entry name" value="VTT_dom"/>
</dbReference>
<feature type="compositionally biased region" description="Basic residues" evidence="10">
    <location>
        <begin position="91"/>
        <end position="101"/>
    </location>
</feature>
<evidence type="ECO:0000256" key="6">
    <source>
        <dbReference type="ARBA" id="ARBA00022692"/>
    </source>
</evidence>
<dbReference type="GO" id="GO:0000139">
    <property type="term" value="C:Golgi membrane"/>
    <property type="evidence" value="ECO:0007669"/>
    <property type="project" value="UniProtKB-SubCell"/>
</dbReference>
<evidence type="ECO:0000256" key="11">
    <source>
        <dbReference type="SAM" id="Phobius"/>
    </source>
</evidence>
<keyword evidence="7 11" id="KW-1133">Transmembrane helix</keyword>
<evidence type="ECO:0000256" key="5">
    <source>
        <dbReference type="ARBA" id="ARBA00020673"/>
    </source>
</evidence>
<dbReference type="InterPro" id="IPR051076">
    <property type="entry name" value="Golgi_membrane_TVP38/TMEM64"/>
</dbReference>
<protein>
    <recommendedName>
        <fullName evidence="4">Golgi apparatus membrane protein TVP38</fullName>
    </recommendedName>
    <alternativeName>
        <fullName evidence="5">Golgi apparatus membrane protein tvp38</fullName>
    </alternativeName>
</protein>
<dbReference type="PANTHER" id="PTHR47549:SF2">
    <property type="entry name" value="GOLGI APPARATUS MEMBRANE PROTEIN TVP38"/>
    <property type="match status" value="1"/>
</dbReference>
<reference evidence="13 14" key="1">
    <citation type="submission" date="2019-05" db="EMBL/GenBank/DDBJ databases">
        <title>Emergence of the Ug99 lineage of the wheat stem rust pathogen through somatic hybridization.</title>
        <authorList>
            <person name="Li F."/>
            <person name="Upadhyaya N.M."/>
            <person name="Sperschneider J."/>
            <person name="Matny O."/>
            <person name="Nguyen-Phuc H."/>
            <person name="Mago R."/>
            <person name="Raley C."/>
            <person name="Miller M.E."/>
            <person name="Silverstein K.A.T."/>
            <person name="Henningsen E."/>
            <person name="Hirsch C.D."/>
            <person name="Visser B."/>
            <person name="Pretorius Z.A."/>
            <person name="Steffenson B.J."/>
            <person name="Schwessinger B."/>
            <person name="Dodds P.N."/>
            <person name="Figueroa M."/>
        </authorList>
    </citation>
    <scope>NUCLEOTIDE SEQUENCE [LARGE SCALE GENOMIC DNA]</scope>
    <source>
        <strain evidence="13 14">Ug99</strain>
    </source>
</reference>
<keyword evidence="9 11" id="KW-0472">Membrane</keyword>
<feature type="compositionally biased region" description="Low complexity" evidence="10">
    <location>
        <begin position="130"/>
        <end position="140"/>
    </location>
</feature>
<evidence type="ECO:0000313" key="14">
    <source>
        <dbReference type="Proteomes" id="UP000325313"/>
    </source>
</evidence>
<feature type="compositionally biased region" description="Low complexity" evidence="10">
    <location>
        <begin position="187"/>
        <end position="207"/>
    </location>
</feature>
<evidence type="ECO:0000256" key="7">
    <source>
        <dbReference type="ARBA" id="ARBA00022989"/>
    </source>
</evidence>
<name>A0A5B0MFY6_PUCGR</name>
<evidence type="ECO:0000256" key="9">
    <source>
        <dbReference type="ARBA" id="ARBA00023136"/>
    </source>
</evidence>
<feature type="transmembrane region" description="Helical" evidence="11">
    <location>
        <begin position="328"/>
        <end position="353"/>
    </location>
</feature>
<evidence type="ECO:0000256" key="10">
    <source>
        <dbReference type="SAM" id="MobiDB-lite"/>
    </source>
</evidence>